<protein>
    <recommendedName>
        <fullName evidence="4">Cullin family profile domain-containing protein</fullName>
    </recommendedName>
</protein>
<gene>
    <name evidence="5" type="ORF">EDS130_LOCUS24656</name>
</gene>
<dbReference type="Gene3D" id="3.30.230.130">
    <property type="entry name" value="Cullin, Chain C, Domain 2"/>
    <property type="match status" value="1"/>
</dbReference>
<dbReference type="AlphaFoldDB" id="A0A814VPX8"/>
<dbReference type="InterPro" id="IPR036317">
    <property type="entry name" value="Cullin_homology_sf"/>
</dbReference>
<comment type="caution">
    <text evidence="5">The sequence shown here is derived from an EMBL/GenBank/DDBJ whole genome shotgun (WGS) entry which is preliminary data.</text>
</comment>
<dbReference type="GO" id="GO:0031625">
    <property type="term" value="F:ubiquitin protein ligase binding"/>
    <property type="evidence" value="ECO:0007669"/>
    <property type="project" value="InterPro"/>
</dbReference>
<comment type="similarity">
    <text evidence="1 2 3">Belongs to the cullin family.</text>
</comment>
<dbReference type="SUPFAM" id="SSF75632">
    <property type="entry name" value="Cullin homology domain"/>
    <property type="match status" value="1"/>
</dbReference>
<evidence type="ECO:0000256" key="3">
    <source>
        <dbReference type="RuleBase" id="RU003829"/>
    </source>
</evidence>
<dbReference type="InterPro" id="IPR016159">
    <property type="entry name" value="Cullin_repeat-like_dom_sf"/>
</dbReference>
<dbReference type="InterPro" id="IPR016158">
    <property type="entry name" value="Cullin_homology"/>
</dbReference>
<dbReference type="Pfam" id="PF26557">
    <property type="entry name" value="Cullin_AB"/>
    <property type="match status" value="1"/>
</dbReference>
<evidence type="ECO:0000313" key="5">
    <source>
        <dbReference type="EMBL" id="CAF1188378.1"/>
    </source>
</evidence>
<organism evidence="5 6">
    <name type="scientific">Adineta ricciae</name>
    <name type="common">Rotifer</name>
    <dbReference type="NCBI Taxonomy" id="249248"/>
    <lineage>
        <taxon>Eukaryota</taxon>
        <taxon>Metazoa</taxon>
        <taxon>Spiralia</taxon>
        <taxon>Gnathifera</taxon>
        <taxon>Rotifera</taxon>
        <taxon>Eurotatoria</taxon>
        <taxon>Bdelloidea</taxon>
        <taxon>Adinetida</taxon>
        <taxon>Adinetidae</taxon>
        <taxon>Adineta</taxon>
    </lineage>
</organism>
<dbReference type="InterPro" id="IPR036388">
    <property type="entry name" value="WH-like_DNA-bd_sf"/>
</dbReference>
<evidence type="ECO:0000313" key="6">
    <source>
        <dbReference type="Proteomes" id="UP000663852"/>
    </source>
</evidence>
<dbReference type="Gene3D" id="1.20.1310.10">
    <property type="entry name" value="Cullin Repeats"/>
    <property type="match status" value="3"/>
</dbReference>
<dbReference type="EMBL" id="CAJNOJ010000141">
    <property type="protein sequence ID" value="CAF1188378.1"/>
    <property type="molecule type" value="Genomic_DNA"/>
</dbReference>
<dbReference type="Gene3D" id="1.10.10.10">
    <property type="entry name" value="Winged helix-like DNA-binding domain superfamily/Winged helix DNA-binding domain"/>
    <property type="match status" value="1"/>
</dbReference>
<dbReference type="Pfam" id="PF00888">
    <property type="entry name" value="Cullin"/>
    <property type="match status" value="1"/>
</dbReference>
<dbReference type="InterPro" id="IPR036390">
    <property type="entry name" value="WH_DNA-bd_sf"/>
</dbReference>
<dbReference type="Proteomes" id="UP000663852">
    <property type="component" value="Unassembled WGS sequence"/>
</dbReference>
<dbReference type="InterPro" id="IPR019559">
    <property type="entry name" value="Cullin_neddylation_domain"/>
</dbReference>
<dbReference type="InterPro" id="IPR045093">
    <property type="entry name" value="Cullin"/>
</dbReference>
<dbReference type="InterPro" id="IPR001373">
    <property type="entry name" value="Cullin_N"/>
</dbReference>
<evidence type="ECO:0000256" key="2">
    <source>
        <dbReference type="PROSITE-ProRule" id="PRU00330"/>
    </source>
</evidence>
<sequence>MSNENQFQIQYFINQICSCEQVSPKLIVKTQSIISDPEYVKACLESTLNDLSENAQLMSDVDLLVFYIKHWKNYRLMCDAFQEEKQIENISVTSQRIWEKILIKSLFSRVTKACLNAIDEHRNNRLNLDPNIINDVLNIYSDENLYKLIKQDKINRTITDIYIDCFESQYLQNAQKFFSDRKNHLRAGEIIEYLISISNYLHNELTFARRYLPEERSTFSDLTDILEHLFFFGNIFHNVWNDLELLAEQENHFQIANFYKAINQVPRIKNVVVELIETEFYHSELLVEQENYFQIANFYKAINQVPRIKNVVVELIETEFYHSGRRTFRSVDKDAMEDPKVYLDTMINIRMKLAKFMQDDLNNELGLKNIFDKVCLQLMRTNVLKPIGKKLSESLCEYLDVLLRKDIRTLEKANLTEKLNESTIFYDYIEDIDTFENLYQKRLMQRLFRQLSISIELELLLITNLQEICEHESTKKFRQMCKDISNSDRLNMYYGKYPESEKIFVTILSSTVWPFSPPDEILLPHELKISYDHFSKCFTNYSKRKVLILLPQYSHGELEVCFNSLKYIFQVSLYQMLVLLLFNANATITIKQIQTETQMSLNVIHDVLCNLSEKKIIVCDEFENLNRQKSSIRLTKDFQNTKMHVKLCAPFNCTEATKNNDKKFAIQAVIIQIMKTKETLFIESLIDEVMTEMNQPNENIIRNCIDRLIEQEYLERDSRRSNLLHYLL</sequence>
<dbReference type="SUPFAM" id="SSF46785">
    <property type="entry name" value="Winged helix' DNA-binding domain"/>
    <property type="match status" value="1"/>
</dbReference>
<accession>A0A814VPX8</accession>
<evidence type="ECO:0000259" key="4">
    <source>
        <dbReference type="PROSITE" id="PS50069"/>
    </source>
</evidence>
<dbReference type="PROSITE" id="PS50069">
    <property type="entry name" value="CULLIN_2"/>
    <property type="match status" value="1"/>
</dbReference>
<evidence type="ECO:0000256" key="1">
    <source>
        <dbReference type="ARBA" id="ARBA00006019"/>
    </source>
</evidence>
<name>A0A814VPX8_ADIRI</name>
<dbReference type="SMART" id="SM00884">
    <property type="entry name" value="Cullin_Nedd8"/>
    <property type="match status" value="1"/>
</dbReference>
<dbReference type="PANTHER" id="PTHR11932">
    <property type="entry name" value="CULLIN"/>
    <property type="match status" value="1"/>
</dbReference>
<dbReference type="InterPro" id="IPR059120">
    <property type="entry name" value="Cullin-like_AB"/>
</dbReference>
<proteinExistence type="inferred from homology"/>
<dbReference type="Pfam" id="PF10557">
    <property type="entry name" value="Cullin_Nedd8"/>
    <property type="match status" value="1"/>
</dbReference>
<dbReference type="SMART" id="SM00182">
    <property type="entry name" value="CULLIN"/>
    <property type="match status" value="1"/>
</dbReference>
<reference evidence="5" key="1">
    <citation type="submission" date="2021-02" db="EMBL/GenBank/DDBJ databases">
        <authorList>
            <person name="Nowell W R."/>
        </authorList>
    </citation>
    <scope>NUCLEOTIDE SEQUENCE</scope>
</reference>
<dbReference type="OrthoDB" id="27073at2759"/>
<feature type="domain" description="Cullin family profile" evidence="4">
    <location>
        <begin position="390"/>
        <end position="612"/>
    </location>
</feature>
<dbReference type="GO" id="GO:0006511">
    <property type="term" value="P:ubiquitin-dependent protein catabolic process"/>
    <property type="evidence" value="ECO:0007669"/>
    <property type="project" value="InterPro"/>
</dbReference>
<dbReference type="SUPFAM" id="SSF74788">
    <property type="entry name" value="Cullin repeat-like"/>
    <property type="match status" value="1"/>
</dbReference>